<dbReference type="GO" id="GO:0009982">
    <property type="term" value="F:pseudouridine synthase activity"/>
    <property type="evidence" value="ECO:0007669"/>
    <property type="project" value="InterPro"/>
</dbReference>
<keyword evidence="2" id="KW-0732">Signal</keyword>
<feature type="chain" id="PRO_5012825818" description="Pseudouridine synthase RsuA/RluA-like domain-containing protein" evidence="2">
    <location>
        <begin position="24"/>
        <end position="346"/>
    </location>
</feature>
<comment type="similarity">
    <text evidence="1">Belongs to the pseudouridine synthase RluA family.</text>
</comment>
<name>A0A1Z5JLQ1_FISSO</name>
<evidence type="ECO:0000313" key="4">
    <source>
        <dbReference type="EMBL" id="GAX14782.1"/>
    </source>
</evidence>
<sequence>MATSYFSIGFSLQLLMILAYSQAFIPLLNPSLLPRNSELLRRYQSQEISEHSSSSPSEQVRQKLQAQMEILRKQDELSSTIQPSDLEIVYQDDHLVVVNKPYGVLCTSKEYPSLAQVVFEACQPSGITIDQMIVHRLGRETSGLMVCALTMEGVRGLQTLFRTRKITRQYEALVVGHLNESEGLIRLPLMRDIDHPPFMRVSTEEQQRRLLDLNPDIVPRKLMEAPKAAMTHFVVKTRDYLQPEQQVAPVTRLQLTSISGRTHQLNVHCAARGHPIVGDFVYGYQGTAAPNGGLKLSELPAGAATEEVQVQVQKQQPQRMCVHASLIRFKHPVTKEPVECISKPPF</sequence>
<comment type="caution">
    <text evidence="4">The sequence shown here is derived from an EMBL/GenBank/DDBJ whole genome shotgun (WGS) entry which is preliminary data.</text>
</comment>
<dbReference type="PANTHER" id="PTHR21600">
    <property type="entry name" value="MITOCHONDRIAL RNA PSEUDOURIDINE SYNTHASE"/>
    <property type="match status" value="1"/>
</dbReference>
<gene>
    <name evidence="4" type="ORF">FisN_25Lh023</name>
</gene>
<protein>
    <recommendedName>
        <fullName evidence="3">Pseudouridine synthase RsuA/RluA-like domain-containing protein</fullName>
    </recommendedName>
</protein>
<keyword evidence="5" id="KW-1185">Reference proteome</keyword>
<dbReference type="Gene3D" id="3.30.2350.10">
    <property type="entry name" value="Pseudouridine synthase"/>
    <property type="match status" value="1"/>
</dbReference>
<dbReference type="PANTHER" id="PTHR21600:SF87">
    <property type="entry name" value="RNA PSEUDOURIDYLATE SYNTHASE DOMAIN-CONTAINING PROTEIN 1"/>
    <property type="match status" value="1"/>
</dbReference>
<dbReference type="InterPro" id="IPR006224">
    <property type="entry name" value="PsdUridine_synth_RluA-like_CS"/>
</dbReference>
<dbReference type="AlphaFoldDB" id="A0A1Z5JLQ1"/>
<feature type="domain" description="Pseudouridine synthase RsuA/RluA-like" evidence="3">
    <location>
        <begin position="94"/>
        <end position="271"/>
    </location>
</feature>
<evidence type="ECO:0000256" key="2">
    <source>
        <dbReference type="SAM" id="SignalP"/>
    </source>
</evidence>
<evidence type="ECO:0000259" key="3">
    <source>
        <dbReference type="Pfam" id="PF00849"/>
    </source>
</evidence>
<dbReference type="GO" id="GO:0000455">
    <property type="term" value="P:enzyme-directed rRNA pseudouridine synthesis"/>
    <property type="evidence" value="ECO:0007669"/>
    <property type="project" value="TreeGrafter"/>
</dbReference>
<dbReference type="GO" id="GO:0003723">
    <property type="term" value="F:RNA binding"/>
    <property type="evidence" value="ECO:0007669"/>
    <property type="project" value="InterPro"/>
</dbReference>
<dbReference type="InterPro" id="IPR006145">
    <property type="entry name" value="PsdUridine_synth_RsuA/RluA"/>
</dbReference>
<dbReference type="InParanoid" id="A0A1Z5JLQ1"/>
<proteinExistence type="inferred from homology"/>
<dbReference type="PROSITE" id="PS01129">
    <property type="entry name" value="PSI_RLU"/>
    <property type="match status" value="1"/>
</dbReference>
<dbReference type="EMBL" id="BDSP01000083">
    <property type="protein sequence ID" value="GAX14782.1"/>
    <property type="molecule type" value="Genomic_DNA"/>
</dbReference>
<evidence type="ECO:0000256" key="1">
    <source>
        <dbReference type="ARBA" id="ARBA00010876"/>
    </source>
</evidence>
<feature type="signal peptide" evidence="2">
    <location>
        <begin position="1"/>
        <end position="23"/>
    </location>
</feature>
<accession>A0A1Z5JLQ1</accession>
<dbReference type="CDD" id="cd02869">
    <property type="entry name" value="PseudoU_synth_RluA_like"/>
    <property type="match status" value="1"/>
</dbReference>
<dbReference type="Pfam" id="PF00849">
    <property type="entry name" value="PseudoU_synth_2"/>
    <property type="match status" value="1"/>
</dbReference>
<dbReference type="InterPro" id="IPR020103">
    <property type="entry name" value="PsdUridine_synth_cat_dom_sf"/>
</dbReference>
<dbReference type="Proteomes" id="UP000198406">
    <property type="component" value="Unassembled WGS sequence"/>
</dbReference>
<dbReference type="OrthoDB" id="418349at2759"/>
<reference evidence="4 5" key="1">
    <citation type="journal article" date="2015" name="Plant Cell">
        <title>Oil accumulation by the oleaginous diatom Fistulifera solaris as revealed by the genome and transcriptome.</title>
        <authorList>
            <person name="Tanaka T."/>
            <person name="Maeda Y."/>
            <person name="Veluchamy A."/>
            <person name="Tanaka M."/>
            <person name="Abida H."/>
            <person name="Marechal E."/>
            <person name="Bowler C."/>
            <person name="Muto M."/>
            <person name="Sunaga Y."/>
            <person name="Tanaka M."/>
            <person name="Yoshino T."/>
            <person name="Taniguchi T."/>
            <person name="Fukuda Y."/>
            <person name="Nemoto M."/>
            <person name="Matsumoto M."/>
            <person name="Wong P.S."/>
            <person name="Aburatani S."/>
            <person name="Fujibuchi W."/>
        </authorList>
    </citation>
    <scope>NUCLEOTIDE SEQUENCE [LARGE SCALE GENOMIC DNA]</scope>
    <source>
        <strain evidence="4 5">JPCC DA0580</strain>
    </source>
</reference>
<dbReference type="SUPFAM" id="SSF55120">
    <property type="entry name" value="Pseudouridine synthase"/>
    <property type="match status" value="1"/>
</dbReference>
<organism evidence="4 5">
    <name type="scientific">Fistulifera solaris</name>
    <name type="common">Oleaginous diatom</name>
    <dbReference type="NCBI Taxonomy" id="1519565"/>
    <lineage>
        <taxon>Eukaryota</taxon>
        <taxon>Sar</taxon>
        <taxon>Stramenopiles</taxon>
        <taxon>Ochrophyta</taxon>
        <taxon>Bacillariophyta</taxon>
        <taxon>Bacillariophyceae</taxon>
        <taxon>Bacillariophycidae</taxon>
        <taxon>Naviculales</taxon>
        <taxon>Naviculaceae</taxon>
        <taxon>Fistulifera</taxon>
    </lineage>
</organism>
<dbReference type="InterPro" id="IPR050188">
    <property type="entry name" value="RluA_PseudoU_synthase"/>
</dbReference>
<evidence type="ECO:0000313" key="5">
    <source>
        <dbReference type="Proteomes" id="UP000198406"/>
    </source>
</evidence>